<dbReference type="GO" id="GO:0000981">
    <property type="term" value="F:DNA-binding transcription factor activity, RNA polymerase II-specific"/>
    <property type="evidence" value="ECO:0007669"/>
    <property type="project" value="InterPro"/>
</dbReference>
<keyword evidence="1" id="KW-0539">Nucleus</keyword>
<organism evidence="3 4">
    <name type="scientific">Podospora fimiseda</name>
    <dbReference type="NCBI Taxonomy" id="252190"/>
    <lineage>
        <taxon>Eukaryota</taxon>
        <taxon>Fungi</taxon>
        <taxon>Dikarya</taxon>
        <taxon>Ascomycota</taxon>
        <taxon>Pezizomycotina</taxon>
        <taxon>Sordariomycetes</taxon>
        <taxon>Sordariomycetidae</taxon>
        <taxon>Sordariales</taxon>
        <taxon>Podosporaceae</taxon>
        <taxon>Podospora</taxon>
    </lineage>
</organism>
<dbReference type="PANTHER" id="PTHR35392">
    <property type="entry name" value="ZN(II)2CYS6 TRANSCRIPTION FACTOR (EUROFUNG)-RELATED-RELATED"/>
    <property type="match status" value="1"/>
</dbReference>
<feature type="compositionally biased region" description="Polar residues" evidence="2">
    <location>
        <begin position="262"/>
        <end position="275"/>
    </location>
</feature>
<evidence type="ECO:0000313" key="4">
    <source>
        <dbReference type="Proteomes" id="UP001301958"/>
    </source>
</evidence>
<dbReference type="AlphaFoldDB" id="A0AAN7GZR3"/>
<feature type="region of interest" description="Disordered" evidence="2">
    <location>
        <begin position="371"/>
        <end position="390"/>
    </location>
</feature>
<feature type="compositionally biased region" description="Low complexity" evidence="2">
    <location>
        <begin position="277"/>
        <end position="302"/>
    </location>
</feature>
<feature type="region of interest" description="Disordered" evidence="2">
    <location>
        <begin position="76"/>
        <end position="95"/>
    </location>
</feature>
<dbReference type="CDD" id="cd00067">
    <property type="entry name" value="GAL4"/>
    <property type="match status" value="1"/>
</dbReference>
<evidence type="ECO:0000256" key="1">
    <source>
        <dbReference type="ARBA" id="ARBA00023242"/>
    </source>
</evidence>
<evidence type="ECO:0008006" key="5">
    <source>
        <dbReference type="Google" id="ProtNLM"/>
    </source>
</evidence>
<reference evidence="3" key="1">
    <citation type="journal article" date="2023" name="Mol. Phylogenet. Evol.">
        <title>Genome-scale phylogeny and comparative genomics of the fungal order Sordariales.</title>
        <authorList>
            <person name="Hensen N."/>
            <person name="Bonometti L."/>
            <person name="Westerberg I."/>
            <person name="Brannstrom I.O."/>
            <person name="Guillou S."/>
            <person name="Cros-Aarteil S."/>
            <person name="Calhoun S."/>
            <person name="Haridas S."/>
            <person name="Kuo A."/>
            <person name="Mondo S."/>
            <person name="Pangilinan J."/>
            <person name="Riley R."/>
            <person name="LaButti K."/>
            <person name="Andreopoulos B."/>
            <person name="Lipzen A."/>
            <person name="Chen C."/>
            <person name="Yan M."/>
            <person name="Daum C."/>
            <person name="Ng V."/>
            <person name="Clum A."/>
            <person name="Steindorff A."/>
            <person name="Ohm R.A."/>
            <person name="Martin F."/>
            <person name="Silar P."/>
            <person name="Natvig D.O."/>
            <person name="Lalanne C."/>
            <person name="Gautier V."/>
            <person name="Ament-Velasquez S.L."/>
            <person name="Kruys A."/>
            <person name="Hutchinson M.I."/>
            <person name="Powell A.J."/>
            <person name="Barry K."/>
            <person name="Miller A.N."/>
            <person name="Grigoriev I.V."/>
            <person name="Debuchy R."/>
            <person name="Gladieux P."/>
            <person name="Hiltunen Thoren M."/>
            <person name="Johannesson H."/>
        </authorList>
    </citation>
    <scope>NUCLEOTIDE SEQUENCE</scope>
    <source>
        <strain evidence="3">CBS 990.96</strain>
    </source>
</reference>
<comment type="caution">
    <text evidence="3">The sequence shown here is derived from an EMBL/GenBank/DDBJ whole genome shotgun (WGS) entry which is preliminary data.</text>
</comment>
<feature type="region of interest" description="Disordered" evidence="2">
    <location>
        <begin position="262"/>
        <end position="303"/>
    </location>
</feature>
<dbReference type="InterPro" id="IPR052973">
    <property type="entry name" value="Fungal_sec-metab_reg_TF"/>
</dbReference>
<dbReference type="EMBL" id="MU865326">
    <property type="protein sequence ID" value="KAK4227883.1"/>
    <property type="molecule type" value="Genomic_DNA"/>
</dbReference>
<evidence type="ECO:0000256" key="2">
    <source>
        <dbReference type="SAM" id="MobiDB-lite"/>
    </source>
</evidence>
<name>A0AAN7GZR3_9PEZI</name>
<dbReference type="GO" id="GO:0008270">
    <property type="term" value="F:zinc ion binding"/>
    <property type="evidence" value="ECO:0007669"/>
    <property type="project" value="InterPro"/>
</dbReference>
<gene>
    <name evidence="3" type="ORF">QBC38DRAFT_454864</name>
</gene>
<feature type="region of interest" description="Disordered" evidence="2">
    <location>
        <begin position="120"/>
        <end position="183"/>
    </location>
</feature>
<evidence type="ECO:0000313" key="3">
    <source>
        <dbReference type="EMBL" id="KAK4227883.1"/>
    </source>
</evidence>
<feature type="compositionally biased region" description="Low complexity" evidence="2">
    <location>
        <begin position="76"/>
        <end position="85"/>
    </location>
</feature>
<protein>
    <recommendedName>
        <fullName evidence="5">Zn(2)-C6 fungal-type domain-containing protein</fullName>
    </recommendedName>
</protein>
<accession>A0AAN7GZR3</accession>
<proteinExistence type="predicted"/>
<dbReference type="PANTHER" id="PTHR35392:SF2">
    <property type="entry name" value="ZN(II)2CYS6 TRANSCRIPTION FACTOR (EUROFUNG)"/>
    <property type="match status" value="1"/>
</dbReference>
<dbReference type="InterPro" id="IPR001138">
    <property type="entry name" value="Zn2Cys6_DnaBD"/>
</dbReference>
<reference evidence="3" key="2">
    <citation type="submission" date="2023-05" db="EMBL/GenBank/DDBJ databases">
        <authorList>
            <consortium name="Lawrence Berkeley National Laboratory"/>
            <person name="Steindorff A."/>
            <person name="Hensen N."/>
            <person name="Bonometti L."/>
            <person name="Westerberg I."/>
            <person name="Brannstrom I.O."/>
            <person name="Guillou S."/>
            <person name="Cros-Aarteil S."/>
            <person name="Calhoun S."/>
            <person name="Haridas S."/>
            <person name="Kuo A."/>
            <person name="Mondo S."/>
            <person name="Pangilinan J."/>
            <person name="Riley R."/>
            <person name="Labutti K."/>
            <person name="Andreopoulos B."/>
            <person name="Lipzen A."/>
            <person name="Chen C."/>
            <person name="Yanf M."/>
            <person name="Daum C."/>
            <person name="Ng V."/>
            <person name="Clum A."/>
            <person name="Ohm R."/>
            <person name="Martin F."/>
            <person name="Silar P."/>
            <person name="Natvig D."/>
            <person name="Lalanne C."/>
            <person name="Gautier V."/>
            <person name="Ament-Velasquez S.L."/>
            <person name="Kruys A."/>
            <person name="Hutchinson M.I."/>
            <person name="Powell A.J."/>
            <person name="Barry K."/>
            <person name="Miller A.N."/>
            <person name="Grigoriev I.V."/>
            <person name="Debuchy R."/>
            <person name="Gladieux P."/>
            <person name="Thoren M.H."/>
            <person name="Johannesson H."/>
        </authorList>
    </citation>
    <scope>NUCLEOTIDE SEQUENCE</scope>
    <source>
        <strain evidence="3">CBS 990.96</strain>
    </source>
</reference>
<sequence>MGRRPNALILQYFERGPKLQDQSNRYPHTCKACGEHFPRGRLDSLTNHLTKKCPAISEADRMSALIGISSMSHAAQKFQQQQAQQDPNRAYDGTGVDLPINDRDWTALGVLAEVSRRIDLSEKNDDRGQPNGTLPPTDGAPASSQPGDRYDLHDQFTMENTQLNPENEMAKDVKAGPPSPTAATAEERLQEMLRAENDANTDSANISMAAAATARLHPGYLNSVDPEILGQEAAAAAEAANATAAANAAAVVAAAVRNSLPVSEQPQDEATQPNTEPVAPVAPMMTPPTTAASIAAGPPTGTLLAPAPMPTPSMGTVPMVASPMAGAMMPVNNDPQTWGDMAYATGSFQANIPPNAPMAHAQVPVTRGGFRLESNGAKSRHSRARFDPERRREVQEVRKLGACIRCRVLRKTCSKGDPCDTCRKVLSPRVWRDGCVRTKFSEQLDLYSAGVQIVLAQTRVNAIKNTIPLIHNGVVVEACHFPGYDSHIQLQVLQREPERDADGKLVDTAISEDHPTNYPIVMLDNDRDDVPGRVETYMREVLPEMIRREPSHFMRVTLEMAADVANKTNDELLKKSLELWGLVEILDRERQWTITVKNGTSEPPVKSITEVTNGELFNIICLQLAAATERKAAATSKALLTSMQRVLQDSKVKIDFNMYFAVIILLNCVEKSTWAFKAWEQENLRHQWPLEKEPDKFASQGYVIANLLRMLLGIRKALPRTSRREADGKLVTEEENPSIRAYFEAIDLDFAQVKAKQEQPAFSPTDPRSFELLFCSTLLLPSSD</sequence>
<keyword evidence="4" id="KW-1185">Reference proteome</keyword>
<dbReference type="Proteomes" id="UP001301958">
    <property type="component" value="Unassembled WGS sequence"/>
</dbReference>